<evidence type="ECO:0000256" key="2">
    <source>
        <dbReference type="SAM" id="SignalP"/>
    </source>
</evidence>
<gene>
    <name evidence="3" type="ORF">ISO4_01608</name>
</gene>
<keyword evidence="4" id="KW-1185">Reference proteome</keyword>
<dbReference type="PROSITE" id="PS51257">
    <property type="entry name" value="PROKAR_LIPOPROTEIN"/>
    <property type="match status" value="1"/>
</dbReference>
<feature type="region of interest" description="Disordered" evidence="1">
    <location>
        <begin position="34"/>
        <end position="55"/>
    </location>
</feature>
<evidence type="ECO:0008006" key="5">
    <source>
        <dbReference type="Google" id="ProtNLM"/>
    </source>
</evidence>
<proteinExistence type="predicted"/>
<feature type="chain" id="PRO_5046187467" description="Lipoprotein" evidence="2">
    <location>
        <begin position="24"/>
        <end position="588"/>
    </location>
</feature>
<comment type="caution">
    <text evidence="3">The sequence shown here is derived from an EMBL/GenBank/DDBJ whole genome shotgun (WGS) entry which is preliminary data.</text>
</comment>
<name>A0ABS0AFW4_9GAMM</name>
<protein>
    <recommendedName>
        <fullName evidence="5">Lipoprotein</fullName>
    </recommendedName>
</protein>
<keyword evidence="2" id="KW-0732">Signal</keyword>
<accession>A0ABS0AFW4</accession>
<feature type="compositionally biased region" description="Gly residues" evidence="1">
    <location>
        <begin position="34"/>
        <end position="50"/>
    </location>
</feature>
<evidence type="ECO:0000313" key="4">
    <source>
        <dbReference type="Proteomes" id="UP000644441"/>
    </source>
</evidence>
<reference evidence="3 4" key="1">
    <citation type="submission" date="2012-09" db="EMBL/GenBank/DDBJ databases">
        <title>Genome Sequence of alkane-degrading Bacterium Alcanivorax venustensis ISO4.</title>
        <authorList>
            <person name="Lai Q."/>
            <person name="Shao Z."/>
        </authorList>
    </citation>
    <scope>NUCLEOTIDE SEQUENCE [LARGE SCALE GENOMIC DNA]</scope>
    <source>
        <strain evidence="3 4">ISO4</strain>
    </source>
</reference>
<dbReference type="Proteomes" id="UP000644441">
    <property type="component" value="Unassembled WGS sequence"/>
</dbReference>
<organism evidence="3 4">
    <name type="scientific">Alloalcanivorax venustensis ISO4</name>
    <dbReference type="NCBI Taxonomy" id="1177184"/>
    <lineage>
        <taxon>Bacteria</taxon>
        <taxon>Pseudomonadati</taxon>
        <taxon>Pseudomonadota</taxon>
        <taxon>Gammaproteobacteria</taxon>
        <taxon>Oceanospirillales</taxon>
        <taxon>Alcanivoracaceae</taxon>
        <taxon>Alloalcanivorax</taxon>
    </lineage>
</organism>
<sequence length="588" mass="61975">MKTRNQFSGARAGVLAVALGALLAGCGGGGSSNDGAAGGPSTPGGGGGGVEPTELPALAGLEGDADNQDLLYFTQPEGADPGLYALDPAAPETSILVDDRVLLDENAFSLSYDRSFLPIHEATLNDDGSLSDFRVDRVLYFDNRSLLDTNGFHTAATDVANPQPDPVSSEDLILLTNAIIQYALDDADNTSVLYELSDQGWYQFLLSDDENTDPLQLAERFTPVAPVLDPDLGRGAGYLVIDSDDDNRIKRVGMDLELEPGQVTIEGVAPAATARVLPLGGPLNDGAQYLVISGEDSPGIGGLFLYRPEQGDVGTLEQVVNGEGDPLLFNESLFPPPTPALPAPQHLTRSADVLFFAMQGNVLGFGDFDLVRLEGAEWRRVATESSLGEFVIASGDRVAVHSEDQVLSFALDGSDRRVIDSDDSMFGQDISTPVLGARNGWIFYNRDTGIGGADRFAVAKRLDGSDQVVIADASWVGASSTGTAPSATQLDAMEVSEVFMLRNGTELAAVNAAMPAAGAVRLGQLPDSADQVRMYGLAPGPHRLLQAVSSGAPETLDVLYVNTRQEDSLRVISEQSSGDADQRPVKGF</sequence>
<feature type="signal peptide" evidence="2">
    <location>
        <begin position="1"/>
        <end position="23"/>
    </location>
</feature>
<dbReference type="RefSeq" id="WP_194855849.1">
    <property type="nucleotide sequence ID" value="NZ_ARXR01000010.1"/>
</dbReference>
<evidence type="ECO:0000256" key="1">
    <source>
        <dbReference type="SAM" id="MobiDB-lite"/>
    </source>
</evidence>
<evidence type="ECO:0000313" key="3">
    <source>
        <dbReference type="EMBL" id="MBF5053006.1"/>
    </source>
</evidence>
<dbReference type="EMBL" id="ARXR01000010">
    <property type="protein sequence ID" value="MBF5053006.1"/>
    <property type="molecule type" value="Genomic_DNA"/>
</dbReference>